<name>A0A1S3XTD9_TOBAC</name>
<proteinExistence type="predicted"/>
<feature type="region of interest" description="Disordered" evidence="1">
    <location>
        <begin position="162"/>
        <end position="204"/>
    </location>
</feature>
<dbReference type="RefSeq" id="XP_016443149.1">
    <property type="nucleotide sequence ID" value="XM_016587663.1"/>
</dbReference>
<sequence>MEDKTREERLRWFGNIKRRNIEAPIRRCEWLAAVGSRRGRGRPMKSWGEVIRWDMAQLELTEEMALDERDLRQVHLVTSQARIPVTPRSSVFLSHRDDVFKRFEISAKSLLGRSSQHSMPYSQQMSHTAYPKEDSIQTVERSFRVYNKSTLCVEEPVRATFDDNNSMDDKGIIAGDEDINQDASKTNESQQQKKSTNNNNELTK</sequence>
<feature type="compositionally biased region" description="Low complexity" evidence="1">
    <location>
        <begin position="187"/>
        <end position="204"/>
    </location>
</feature>
<dbReference type="PANTHER" id="PTHR46238">
    <property type="entry name" value="REVERSE TRANSCRIPTASE DOMAIN-CONTAINING PROTEIN"/>
    <property type="match status" value="1"/>
</dbReference>
<evidence type="ECO:0000313" key="2">
    <source>
        <dbReference type="RefSeq" id="XP_016443149.1"/>
    </source>
</evidence>
<reference evidence="2" key="1">
    <citation type="submission" date="2025-08" db="UniProtKB">
        <authorList>
            <consortium name="RefSeq"/>
        </authorList>
    </citation>
    <scope>IDENTIFICATION</scope>
</reference>
<dbReference type="OrthoDB" id="1302702at2759"/>
<dbReference type="PANTHER" id="PTHR46238:SF11">
    <property type="entry name" value="AGAMOUS-LIKE MADS-BOX PROTEIN AGL16"/>
    <property type="match status" value="1"/>
</dbReference>
<dbReference type="KEGG" id="nta:107768531"/>
<dbReference type="PaxDb" id="4097-A0A1S3XTD9"/>
<organism evidence="2">
    <name type="scientific">Nicotiana tabacum</name>
    <name type="common">Common tobacco</name>
    <dbReference type="NCBI Taxonomy" id="4097"/>
    <lineage>
        <taxon>Eukaryota</taxon>
        <taxon>Viridiplantae</taxon>
        <taxon>Streptophyta</taxon>
        <taxon>Embryophyta</taxon>
        <taxon>Tracheophyta</taxon>
        <taxon>Spermatophyta</taxon>
        <taxon>Magnoliopsida</taxon>
        <taxon>eudicotyledons</taxon>
        <taxon>Gunneridae</taxon>
        <taxon>Pentapetalae</taxon>
        <taxon>asterids</taxon>
        <taxon>lamiids</taxon>
        <taxon>Solanales</taxon>
        <taxon>Solanaceae</taxon>
        <taxon>Nicotianoideae</taxon>
        <taxon>Nicotianeae</taxon>
        <taxon>Nicotiana</taxon>
    </lineage>
</organism>
<protein>
    <submittedName>
        <fullName evidence="2">Uncharacterized protein</fullName>
    </submittedName>
</protein>
<dbReference type="AlphaFoldDB" id="A0A1S3XTD9"/>
<evidence type="ECO:0000256" key="1">
    <source>
        <dbReference type="SAM" id="MobiDB-lite"/>
    </source>
</evidence>
<accession>A0A1S3XTD9</accession>
<gene>
    <name evidence="2" type="primary">LOC107768531</name>
</gene>
<feature type="compositionally biased region" description="Basic and acidic residues" evidence="1">
    <location>
        <begin position="162"/>
        <end position="171"/>
    </location>
</feature>